<dbReference type="InterPro" id="IPR036709">
    <property type="entry name" value="Autotransporte_beta_dom_sf"/>
</dbReference>
<gene>
    <name evidence="5" type="ORF">GGR46_002690</name>
</gene>
<feature type="region of interest" description="Disordered" evidence="2">
    <location>
        <begin position="77"/>
        <end position="98"/>
    </location>
</feature>
<keyword evidence="6" id="KW-1185">Reference proteome</keyword>
<proteinExistence type="predicted"/>
<feature type="signal peptide" evidence="3">
    <location>
        <begin position="1"/>
        <end position="29"/>
    </location>
</feature>
<comment type="caution">
    <text evidence="5">The sequence shown here is derived from an EMBL/GenBank/DDBJ whole genome shotgun (WGS) entry which is preliminary data.</text>
</comment>
<evidence type="ECO:0000256" key="1">
    <source>
        <dbReference type="ARBA" id="ARBA00022729"/>
    </source>
</evidence>
<dbReference type="PROSITE" id="PS51208">
    <property type="entry name" value="AUTOTRANSPORTER"/>
    <property type="match status" value="1"/>
</dbReference>
<evidence type="ECO:0000313" key="6">
    <source>
        <dbReference type="Proteomes" id="UP000557392"/>
    </source>
</evidence>
<dbReference type="InterPro" id="IPR051551">
    <property type="entry name" value="Autotransporter_adhesion"/>
</dbReference>
<dbReference type="InterPro" id="IPR013425">
    <property type="entry name" value="Autotrns_rpt"/>
</dbReference>
<sequence>MRKSRRSIRSATALTGGLAALLIAAPAFAQQGGAGGSGGFGNGGAGGDAGQPGGAATCSITPSTGCLTAGGAAGTDPGGDGANGNVNPAGPGGGGGGGANGSLAAPVGGNGGNGGNGNAGNYSTGGGGGGSGGNGVVLTGPLTNSATVAGGNGGNGGAAGATFFSGGPANGGAGGGGGAGIVASAGAVITNLSGGSITGGYGGLGGAGSNGGGTAGAGGAGGVGIRGADITIETAGSIAGGTGGDGVTRAYALHFTGGSNTLSLLAGWSITGGIQLDSGSSLGFDVGGTETLGNVISGGGSIGKAGAGTLILTGTNSYSGETVLGGGTLQIDAPASIGSGAIKLNMGTLRTTFDGALGNHLFWESGATGTLAAATGTTLTLTGTLNYGGDTEVRFGSATDTGTIIASFFSGSVSGGSPRQAIFGGGIFRAGTGFMSLALGAFDSVQIDAGATLDINGVQPSTTLNILEGAGTLLNDGAFTIIGSGDFAGMITGSQNIVKVSGDTLILSGDNDYSGTTEVAVGALQIGAGGSSATSGTLGTGNVTVSSGASLIFARADAHTVSNAIDGDGSVEQAGPGVLELAGANSYTGGTRITGGLISFTGSGNFGTGNITLNGGGLQWAAGNTTDISARLDAIGAAGGVFDTNGNDVLLMSALSGSGLTKTGSGTLTLAGSNSFTGTVTINDGTLLQSNANALAGADVVLGGGTLDIGNYDLRLGQALGITGTGTIESSGTGGLTTVSGEEAVFGSNGGTITSSLGLSVISGSTLTMLGNNLLSGGILVDGKLVIGETGAAGGAGNIIGTIGSVISFADGVDNAATILIASDTTQFEVLGTDVATQSGTIAQDHGGRGFEKIGGGTLNLTGANAIDGAILVSGGTLGFNQQGLGSVVTLGIDNGAAVRLLEDVDHSGGVTIGALGGTIDTDTYRFTVSGAVDFQGELTKTGSGTLLLTDLNEASTGAGGISVSAGTLALANGTAPGTGTIKLADATILLNASCGCSLLTLTNAIQVALGGTATIDADGHETVLAGTLTGGNLIFADSNGGGTTILSGTNSYGDTSVGGGATLLVGDGGTTGTLGTGTVTTDGMLAFNRSDEVTLATAIGGSGLLGQFGTGKLILTADNSYSGGTLILNPDGTIQVGDGGTTGRLGTGAIVLGGGSLIFNRSDDITVADSIAGIGQITKLGAGMLTLSGDNLDSQNIGVGPYVGNISILAGTLAVGEFGLGGSELVEIDNGATLKALKDAFAGDMAILSGGGTIDTGNFTLELFGSIDFQGELTKTGSGTLLIDDSFEEGIGAGGINVTAGTLGLGSDFAAGTGLIKLANGTTLLNAACGCSRLDIDNEIQIALGGAVTFDGGGNNTDLNGAISGGDVHFTTSVSGPFAGSIFRLNGANSYGETRIGPNVALIVYDGTLGTGNVTFDAAASDPTTPAALVFQNATDYSFGGKIIGAGIVSIEADSGSSVTLTGSNSATENFTGAVEVLSGRLVLNGDFGDVVGNTATLLIDDSCFCGGTAPSLGGSGVFHGSIDLGNAELNPGNSPGTLVIAGNLNLGAGTILNFELGEPGKPGGTSNDLVTVGGNLVLNGTLNTIASGAGYGPGYYRLFNYGGTLTDNELLIGSIAGGLDAQVLTNINGQVNLRLGGAQAIQYWDGADTGASAATGGNGGAGTWNGTSTNWTGPTGYAINDSWKSQVGVFAGAAGGIVTVEGTQSFEELRFETNGYALRPSNGSARLNTTGGFSIIDVASSITADIGVTIQGGAGLDKTGAGTLILSAVNTYNGATDIAAGTLRLGINNAISNQSALNVQAGATFDLAGFQTSVGSIQGAGDITLGGGRLAVGYDNSSTLFSGTITGPDGGASTLIKNGSGTLTVDGSIALGMSGGVNSFLQVNNGTLRIAGTGSLSGDFVQSFSTIENNGTITAQLQSFGSLTNASTGVIHGLTQSFSAFDNYGTMGALVSITGTAVNHGSGVINGSVQTFDDFTSTGIINGAISNFGSAHIANQVNGDILNLQPGAIVTLTGTVSGIANYQGAQGSLLDLAGFDTTVGSLHHNDVGGDIQLGTATLTIGGTRPSASFTGAIHGSGGLIKTGAGEQILGGLNDYTGTTVISGGTLRLIDGGAIGAGAVTNNATLAFDGTLDRVFANTIQGSGGLTKTGAGMVALTGANSYAGTNAVLGGTLGFDNAQALGTGAITLDDDTRLRNLQGVSAISLSNTIQVSGMATLQGVGGSSTTFNGAISGDTVRFGLSGGGATSFTLASANSYGDTRIGGGVALTVGAGGSLGSGNTVFEANPTPASLTFANSSNYSYAGVISGAGSILVNTAMPGTSVSLTGSNTASDNFTGAVTVDSGKLVLGGDFGDVVNNGASLTLNGGSLGGSGTFHGDVTFGNASLNPGNSPGTLTIAGNLTLGAATILNFELGEAGTVGGVNNDLVNVGGNLTLDGTLNVIAQPTFGEGYYRLFNYGGSLTDNGLNLGALPGGYSPTLLTNIAGQVNILFSSSPQAIQYWDGSDLTGSSTAAGGNGGAGIWSTGGTNWTAPTGYGVNDSWRSQVAVFGGAAGGAVTVQGTQAFQELRFTTTGYTIAGATAANGLATTGGFSVVDVSTGVAATINAAISGTGGLTKTGTGTLSLGGVNSYAGTTTVSAGQLNLLAGGSIAGSVVNQASFANAGTVTGAVQNDGTFTNSGTVTGAVQNNATLTSTGALAGGLVNSGTATLAGTVGTGIVNNGAVTFSGAATVAALQQVAAGTFNLAGFGVSLGTLGGSGAISLGGGALSVGTGNGNSSFAGTISGAGSLTKTGTGTLVLTGTASQTGGTTISGGTLQIGTGGTTGALSGAITNNGVLVLNRSDAVTLANVMSGTGGFVQAGTGTTTLTGANSYGGGTLVSAGRLRGDTASLQGAIRNDGTLEFAQTGAGTYAGSLSGAGLLEKTGTGTISFTGNSATFTGATSVLAGTLALNGLLSHSTITVRNGATVMGTGTAGGLVVQSGGTIAPGNSVGTFNVAGNVLFQAGSLFAAEVQASGADRIQATGTAQLNGTLQIINLGGNYAINSSFVLLHADAGVTGTFTVSGLNGFGLAYRPKIIYTANEVQLLLAPNQLSAVLGTGVPLTYNQLSAISRLDAAVVTGGYDPTPLSALYSLAPAAIPAALDQLSGEIYADATRAALEDERVVREAVVGRLADAADAGLSGNGAWGQVIGSWGSVDSDGNAAGYDVNRAGMIMGLDGGSATEDGSVRAGVMGHYTRITVPADARGSRATIDRTGGGFYAGAAMGGLRVRAGASLSLLDLKAKRQIAVPGLTATERGKAQGVMLQTFGEISYRIQAGAGSFVEPYLAGSATRVRFNRFAESSGPVALIVREQKSVLGIAELGLRGEVPLAGGDTGGVRLGGNLGLRTAFGDRAANPAIALTAAAGQAFNVRSAEIDRFAAAANLNLSADLSDTLSLRIGYSGVLGGGVREHGGRGTLSLRF</sequence>
<dbReference type="Gene3D" id="2.160.20.20">
    <property type="match status" value="1"/>
</dbReference>
<name>A0A7W6NXX1_9SPHN</name>
<dbReference type="PROSITE" id="PS51318">
    <property type="entry name" value="TAT"/>
    <property type="match status" value="1"/>
</dbReference>
<reference evidence="5 6" key="1">
    <citation type="submission" date="2020-08" db="EMBL/GenBank/DDBJ databases">
        <title>Genomic Encyclopedia of Type Strains, Phase IV (KMG-IV): sequencing the most valuable type-strain genomes for metagenomic binning, comparative biology and taxonomic classification.</title>
        <authorList>
            <person name="Goeker M."/>
        </authorList>
    </citation>
    <scope>NUCLEOTIDE SEQUENCE [LARGE SCALE GENOMIC DNA]</scope>
    <source>
        <strain evidence="5 6">DSM 101806</strain>
    </source>
</reference>
<dbReference type="NCBIfam" id="TIGR02601">
    <property type="entry name" value="autotrns_rpt"/>
    <property type="match status" value="11"/>
</dbReference>
<dbReference type="InterPro" id="IPR011050">
    <property type="entry name" value="Pectin_lyase_fold/virulence"/>
</dbReference>
<protein>
    <submittedName>
        <fullName evidence="5">Autotransporter-associated beta strand protein</fullName>
    </submittedName>
</protein>
<dbReference type="SMART" id="SM00869">
    <property type="entry name" value="Autotransporter"/>
    <property type="match status" value="1"/>
</dbReference>
<feature type="domain" description="Autotransporter" evidence="4">
    <location>
        <begin position="3177"/>
        <end position="3460"/>
    </location>
</feature>
<dbReference type="PANTHER" id="PTHR35037:SF3">
    <property type="entry name" value="C-TERMINAL REGION OF AIDA-LIKE PROTEIN"/>
    <property type="match status" value="1"/>
</dbReference>
<evidence type="ECO:0000313" key="5">
    <source>
        <dbReference type="EMBL" id="MBB4099126.1"/>
    </source>
</evidence>
<dbReference type="SUPFAM" id="SSF51126">
    <property type="entry name" value="Pectin lyase-like"/>
    <property type="match status" value="8"/>
</dbReference>
<dbReference type="Proteomes" id="UP000557392">
    <property type="component" value="Unassembled WGS sequence"/>
</dbReference>
<dbReference type="InterPro" id="IPR012332">
    <property type="entry name" value="Autotransporter_pectin_lyase_C"/>
</dbReference>
<accession>A0A7W6NXX1</accession>
<dbReference type="EMBL" id="JACIEH010000002">
    <property type="protein sequence ID" value="MBB4099126.1"/>
    <property type="molecule type" value="Genomic_DNA"/>
</dbReference>
<evidence type="ECO:0000256" key="2">
    <source>
        <dbReference type="SAM" id="MobiDB-lite"/>
    </source>
</evidence>
<evidence type="ECO:0000259" key="4">
    <source>
        <dbReference type="PROSITE" id="PS51208"/>
    </source>
</evidence>
<dbReference type="Pfam" id="PF12951">
    <property type="entry name" value="PATR"/>
    <property type="match status" value="15"/>
</dbReference>
<dbReference type="InterPro" id="IPR006311">
    <property type="entry name" value="TAT_signal"/>
</dbReference>
<keyword evidence="1 3" id="KW-0732">Signal</keyword>
<evidence type="ECO:0000256" key="3">
    <source>
        <dbReference type="SAM" id="SignalP"/>
    </source>
</evidence>
<feature type="chain" id="PRO_5030557837" evidence="3">
    <location>
        <begin position="30"/>
        <end position="3460"/>
    </location>
</feature>
<organism evidence="5 6">
    <name type="scientific">Sphingomonas kyeonggiensis</name>
    <dbReference type="NCBI Taxonomy" id="1268553"/>
    <lineage>
        <taxon>Bacteria</taxon>
        <taxon>Pseudomonadati</taxon>
        <taxon>Pseudomonadota</taxon>
        <taxon>Alphaproteobacteria</taxon>
        <taxon>Sphingomonadales</taxon>
        <taxon>Sphingomonadaceae</taxon>
        <taxon>Sphingomonas</taxon>
    </lineage>
</organism>
<dbReference type="PANTHER" id="PTHR35037">
    <property type="entry name" value="C-TERMINAL REGION OF AIDA-LIKE PROTEIN"/>
    <property type="match status" value="1"/>
</dbReference>
<dbReference type="SUPFAM" id="SSF103515">
    <property type="entry name" value="Autotransporter"/>
    <property type="match status" value="1"/>
</dbReference>
<dbReference type="InterPro" id="IPR005546">
    <property type="entry name" value="Autotransporte_beta"/>
</dbReference>